<keyword evidence="4" id="KW-1185">Reference proteome</keyword>
<sequence length="174" mass="19299">MFCLSNLSSVSKTLAQANLPQTNSSSSSSSPPLRSNDPNPKPPLGSSKSISLPRRKKRNPSPPPPRPTVIQIERIVGAGSFRDGQPGFVLDSDVRKSVFDLFLGKKFEGPVEKKMRETGEWLINNTEEDFRSSGKRILMFVFQWLLPVWAISLLIASGVIKLPFTTPFLDDLLM</sequence>
<dbReference type="Proteomes" id="UP000634136">
    <property type="component" value="Unassembled WGS sequence"/>
</dbReference>
<dbReference type="GO" id="GO:0009773">
    <property type="term" value="P:photosynthetic electron transport in photosystem I"/>
    <property type="evidence" value="ECO:0007669"/>
    <property type="project" value="InterPro"/>
</dbReference>
<keyword evidence="2" id="KW-0812">Transmembrane</keyword>
<proteinExistence type="predicted"/>
<evidence type="ECO:0000313" key="3">
    <source>
        <dbReference type="EMBL" id="KAF7808668.1"/>
    </source>
</evidence>
<dbReference type="InterPro" id="IPR038931">
    <property type="entry name" value="CRR3"/>
</dbReference>
<organism evidence="3 4">
    <name type="scientific">Senna tora</name>
    <dbReference type="NCBI Taxonomy" id="362788"/>
    <lineage>
        <taxon>Eukaryota</taxon>
        <taxon>Viridiplantae</taxon>
        <taxon>Streptophyta</taxon>
        <taxon>Embryophyta</taxon>
        <taxon>Tracheophyta</taxon>
        <taxon>Spermatophyta</taxon>
        <taxon>Magnoliopsida</taxon>
        <taxon>eudicotyledons</taxon>
        <taxon>Gunneridae</taxon>
        <taxon>Pentapetalae</taxon>
        <taxon>rosids</taxon>
        <taxon>fabids</taxon>
        <taxon>Fabales</taxon>
        <taxon>Fabaceae</taxon>
        <taxon>Caesalpinioideae</taxon>
        <taxon>Cassia clade</taxon>
        <taxon>Senna</taxon>
    </lineage>
</organism>
<dbReference type="AlphaFoldDB" id="A0A834W4W6"/>
<name>A0A834W4W6_9FABA</name>
<feature type="transmembrane region" description="Helical" evidence="2">
    <location>
        <begin position="137"/>
        <end position="160"/>
    </location>
</feature>
<feature type="region of interest" description="Disordered" evidence="1">
    <location>
        <begin position="15"/>
        <end position="68"/>
    </location>
</feature>
<gene>
    <name evidence="3" type="ORF">G2W53_035411</name>
</gene>
<evidence type="ECO:0000256" key="1">
    <source>
        <dbReference type="SAM" id="MobiDB-lite"/>
    </source>
</evidence>
<dbReference type="PANTHER" id="PTHR36340">
    <property type="entry name" value="NAD(P)H DEHYDROGENASE SUBUNIT CRR3, CHLOROPLASTIC-RELATED"/>
    <property type="match status" value="1"/>
</dbReference>
<evidence type="ECO:0000313" key="4">
    <source>
        <dbReference type="Proteomes" id="UP000634136"/>
    </source>
</evidence>
<dbReference type="OrthoDB" id="786513at2759"/>
<reference evidence="3" key="1">
    <citation type="submission" date="2020-09" db="EMBL/GenBank/DDBJ databases">
        <title>Genome-Enabled Discovery of Anthraquinone Biosynthesis in Senna tora.</title>
        <authorList>
            <person name="Kang S.-H."/>
            <person name="Pandey R.P."/>
            <person name="Lee C.-M."/>
            <person name="Sim J.-S."/>
            <person name="Jeong J.-T."/>
            <person name="Choi B.-S."/>
            <person name="Jung M."/>
            <person name="Ginzburg D."/>
            <person name="Zhao K."/>
            <person name="Won S.Y."/>
            <person name="Oh T.-J."/>
            <person name="Yu Y."/>
            <person name="Kim N.-H."/>
            <person name="Lee O.R."/>
            <person name="Lee T.-H."/>
            <person name="Bashyal P."/>
            <person name="Kim T.-S."/>
            <person name="Lee W.-H."/>
            <person name="Kawkins C."/>
            <person name="Kim C.-K."/>
            <person name="Kim J.S."/>
            <person name="Ahn B.O."/>
            <person name="Rhee S.Y."/>
            <person name="Sohng J.K."/>
        </authorList>
    </citation>
    <scope>NUCLEOTIDE SEQUENCE</scope>
    <source>
        <tissue evidence="3">Leaf</tissue>
    </source>
</reference>
<dbReference type="PANTHER" id="PTHR36340:SF1">
    <property type="entry name" value="NAD(P)H DEHYDROGENASE SUBUNIT CRR3, CHLOROPLASTIC-RELATED"/>
    <property type="match status" value="1"/>
</dbReference>
<dbReference type="EMBL" id="JAAIUW010000011">
    <property type="protein sequence ID" value="KAF7808668.1"/>
    <property type="molecule type" value="Genomic_DNA"/>
</dbReference>
<dbReference type="GO" id="GO:0009535">
    <property type="term" value="C:chloroplast thylakoid membrane"/>
    <property type="evidence" value="ECO:0007669"/>
    <property type="project" value="InterPro"/>
</dbReference>
<accession>A0A834W4W6</accession>
<evidence type="ECO:0000256" key="2">
    <source>
        <dbReference type="SAM" id="Phobius"/>
    </source>
</evidence>
<comment type="caution">
    <text evidence="3">The sequence shown here is derived from an EMBL/GenBank/DDBJ whole genome shotgun (WGS) entry which is preliminary data.</text>
</comment>
<protein>
    <submittedName>
        <fullName evidence="3">Putative NAD(P)H dehydrogenase subunit CRR3, chloroplastic</fullName>
    </submittedName>
</protein>
<keyword evidence="2" id="KW-1133">Transmembrane helix</keyword>
<dbReference type="GO" id="GO:0010598">
    <property type="term" value="C:NAD(P)H dehydrogenase complex (plastoquinone)"/>
    <property type="evidence" value="ECO:0007669"/>
    <property type="project" value="InterPro"/>
</dbReference>
<keyword evidence="2" id="KW-0472">Membrane</keyword>